<dbReference type="RefSeq" id="XP_013417527.1">
    <property type="nucleotide sequence ID" value="XM_013562073.2"/>
</dbReference>
<proteinExistence type="predicted"/>
<dbReference type="GeneID" id="106178758"/>
<reference evidence="3" key="1">
    <citation type="submission" date="2025-08" db="UniProtKB">
        <authorList>
            <consortium name="RefSeq"/>
        </authorList>
    </citation>
    <scope>IDENTIFICATION</scope>
    <source>
        <tissue evidence="3">Gonads</tissue>
    </source>
</reference>
<evidence type="ECO:0000256" key="1">
    <source>
        <dbReference type="SAM" id="SignalP"/>
    </source>
</evidence>
<dbReference type="KEGG" id="lak:106178758"/>
<keyword evidence="1" id="KW-0732">Signal</keyword>
<dbReference type="Proteomes" id="UP000085678">
    <property type="component" value="Unplaced"/>
</dbReference>
<sequence length="111" mass="12406">MKIFVASTFLVFAVFCVLEGLAKQECKCVPEQCCEETADGCRECPQGAVSCAKTNTRDCRDVGAMDTAELEKLLESLLEEREGGRSARSAESEDKEDLMKKIQELVEERKY</sequence>
<protein>
    <submittedName>
        <fullName evidence="3">Uncharacterized protein LOC106178758</fullName>
    </submittedName>
</protein>
<feature type="chain" id="PRO_5010310126" evidence="1">
    <location>
        <begin position="23"/>
        <end position="111"/>
    </location>
</feature>
<dbReference type="AlphaFoldDB" id="A0A1S3K4T4"/>
<evidence type="ECO:0000313" key="3">
    <source>
        <dbReference type="RefSeq" id="XP_013417527.1"/>
    </source>
</evidence>
<feature type="signal peptide" evidence="1">
    <location>
        <begin position="1"/>
        <end position="22"/>
    </location>
</feature>
<evidence type="ECO:0000313" key="2">
    <source>
        <dbReference type="Proteomes" id="UP000085678"/>
    </source>
</evidence>
<gene>
    <name evidence="3" type="primary">LOC106178758</name>
</gene>
<accession>A0A1S3K4T4</accession>
<name>A0A1S3K4T4_LINAN</name>
<organism evidence="2 3">
    <name type="scientific">Lingula anatina</name>
    <name type="common">Brachiopod</name>
    <name type="synonym">Lingula unguis</name>
    <dbReference type="NCBI Taxonomy" id="7574"/>
    <lineage>
        <taxon>Eukaryota</taxon>
        <taxon>Metazoa</taxon>
        <taxon>Spiralia</taxon>
        <taxon>Lophotrochozoa</taxon>
        <taxon>Brachiopoda</taxon>
        <taxon>Linguliformea</taxon>
        <taxon>Lingulata</taxon>
        <taxon>Lingulida</taxon>
        <taxon>Linguloidea</taxon>
        <taxon>Lingulidae</taxon>
        <taxon>Lingula</taxon>
    </lineage>
</organism>
<dbReference type="InParanoid" id="A0A1S3K4T4"/>
<keyword evidence="2" id="KW-1185">Reference proteome</keyword>